<feature type="region of interest" description="Disordered" evidence="1">
    <location>
        <begin position="157"/>
        <end position="176"/>
    </location>
</feature>
<sequence>MKRFFSFFVLCFSLLCVNFVNAQAEFQQLNVDFYGVYSSSGDKNMIDMTRNLYFAQLKEMNFVTVKDKSADAFFTTEGSEAFIVLKEPSATSTDSVIFFVEIETSGNGNWKSILHAQSQDSSRKSVLKKEYTSYYKILTEAKSAIEETLRDYMDHMDHTEQPSDFPEQQQSKPQKSAAALQATTESIAGTWQGENFIDKIVILRGGRGFIIYKNGATMNILVSVQENADGSSVVSITQAGKSNASFFPELPRKTALENAPTAAPLEWLLTLTDLNTMQGSKKTLVEDKNAPTGAAQGTAEVTWTRK</sequence>
<dbReference type="RefSeq" id="WP_210118800.1">
    <property type="nucleotide sequence ID" value="NZ_CP054142.1"/>
</dbReference>
<dbReference type="AlphaFoldDB" id="A0A975IEJ5"/>
<evidence type="ECO:0000256" key="1">
    <source>
        <dbReference type="SAM" id="MobiDB-lite"/>
    </source>
</evidence>
<dbReference type="EMBL" id="CP054142">
    <property type="protein sequence ID" value="QTQ14115.1"/>
    <property type="molecule type" value="Genomic_DNA"/>
</dbReference>
<dbReference type="KEGG" id="tpav:HRQ91_06395"/>
<dbReference type="Proteomes" id="UP000671908">
    <property type="component" value="Chromosome"/>
</dbReference>
<keyword evidence="2" id="KW-0732">Signal</keyword>
<gene>
    <name evidence="3" type="ORF">HRQ91_06395</name>
</gene>
<reference evidence="3 4" key="1">
    <citation type="journal article" date="2021" name="Microbiol. Resour. Announc.">
        <title>Complete Genome Sequences of Three Human Oral Treponema parvum Isolates.</title>
        <authorList>
            <person name="Zeng H."/>
            <person name="Watt R.M."/>
        </authorList>
    </citation>
    <scope>NUCLEOTIDE SEQUENCE [LARGE SCALE GENOMIC DNA]</scope>
    <source>
        <strain evidence="3 4">ATCC 700770</strain>
    </source>
</reference>
<evidence type="ECO:0008006" key="5">
    <source>
        <dbReference type="Google" id="ProtNLM"/>
    </source>
</evidence>
<organism evidence="3 4">
    <name type="scientific">Treponema parvum</name>
    <dbReference type="NCBI Taxonomy" id="138851"/>
    <lineage>
        <taxon>Bacteria</taxon>
        <taxon>Pseudomonadati</taxon>
        <taxon>Spirochaetota</taxon>
        <taxon>Spirochaetia</taxon>
        <taxon>Spirochaetales</taxon>
        <taxon>Treponemataceae</taxon>
        <taxon>Treponema</taxon>
    </lineage>
</organism>
<evidence type="ECO:0000256" key="2">
    <source>
        <dbReference type="SAM" id="SignalP"/>
    </source>
</evidence>
<accession>A0A975IEJ5</accession>
<evidence type="ECO:0000313" key="3">
    <source>
        <dbReference type="EMBL" id="QTQ14115.1"/>
    </source>
</evidence>
<feature type="signal peptide" evidence="2">
    <location>
        <begin position="1"/>
        <end position="22"/>
    </location>
</feature>
<name>A0A975IEJ5_9SPIR</name>
<keyword evidence="4" id="KW-1185">Reference proteome</keyword>
<evidence type="ECO:0000313" key="4">
    <source>
        <dbReference type="Proteomes" id="UP000671908"/>
    </source>
</evidence>
<proteinExistence type="predicted"/>
<feature type="chain" id="PRO_5037033694" description="DUF4384 domain-containing protein" evidence="2">
    <location>
        <begin position="23"/>
        <end position="306"/>
    </location>
</feature>
<protein>
    <recommendedName>
        <fullName evidence="5">DUF4384 domain-containing protein</fullName>
    </recommendedName>
</protein>